<dbReference type="GO" id="GO:0008270">
    <property type="term" value="F:zinc ion binding"/>
    <property type="evidence" value="ECO:0007669"/>
    <property type="project" value="UniProtKB-KW"/>
</dbReference>
<evidence type="ECO:0000256" key="4">
    <source>
        <dbReference type="ARBA" id="ARBA00012483"/>
    </source>
</evidence>
<evidence type="ECO:0000256" key="1">
    <source>
        <dbReference type="ARBA" id="ARBA00000900"/>
    </source>
</evidence>
<proteinExistence type="evidence at transcript level"/>
<evidence type="ECO:0000259" key="21">
    <source>
        <dbReference type="PROSITE" id="PS50089"/>
    </source>
</evidence>
<evidence type="ECO:0000313" key="24">
    <source>
        <dbReference type="RefSeq" id="XP_017347184.1"/>
    </source>
</evidence>
<feature type="transmembrane region" description="Helical" evidence="20">
    <location>
        <begin position="173"/>
        <end position="196"/>
    </location>
</feature>
<dbReference type="InterPro" id="IPR040089">
    <property type="entry name" value="RNF26_mRING-HC-C3HC5"/>
</dbReference>
<accession>W5U890</accession>
<feature type="domain" description="RING-type" evidence="21">
    <location>
        <begin position="387"/>
        <end position="429"/>
    </location>
</feature>
<evidence type="ECO:0000256" key="19">
    <source>
        <dbReference type="SAM" id="MobiDB-lite"/>
    </source>
</evidence>
<gene>
    <name evidence="22" type="primary">RNF26</name>
    <name evidence="24" type="synonym">rnf26</name>
</gene>
<evidence type="ECO:0000256" key="5">
    <source>
        <dbReference type="ARBA" id="ARBA00022679"/>
    </source>
</evidence>
<evidence type="ECO:0000256" key="16">
    <source>
        <dbReference type="ARBA" id="ARBA00067352"/>
    </source>
</evidence>
<dbReference type="FunFam" id="3.30.40.10:FF:000387">
    <property type="entry name" value="RING finger protein 26"/>
    <property type="match status" value="1"/>
</dbReference>
<name>W5U890_ICTPU</name>
<dbReference type="GO" id="GO:0005789">
    <property type="term" value="C:endoplasmic reticulum membrane"/>
    <property type="evidence" value="ECO:0007669"/>
    <property type="project" value="UniProtKB-SubCell"/>
</dbReference>
<feature type="region of interest" description="Disordered" evidence="19">
    <location>
        <begin position="306"/>
        <end position="354"/>
    </location>
</feature>
<evidence type="ECO:0000256" key="3">
    <source>
        <dbReference type="ARBA" id="ARBA00004906"/>
    </source>
</evidence>
<dbReference type="PANTHER" id="PTHR22696:SF1">
    <property type="entry name" value="E3 UBIQUITIN-PROTEIN LIGASE RNF26"/>
    <property type="match status" value="1"/>
</dbReference>
<dbReference type="PANTHER" id="PTHR22696">
    <property type="entry name" value="E3 UBIQUITIN-PROTEIN LIGASE RNF26"/>
    <property type="match status" value="1"/>
</dbReference>
<comment type="function">
    <text evidence="14">E3 ubiquitin-protein ligase that plays a key role in endosome organization by retaining vesicles in the perinuclear cloud. Acts as a platform for perinuclear positioning of the endosomal system by mediating ubiquitination of SQSTM1 through interaction with the ubiquitin conjugating enzyme UBE2J1. Ubiquitinated SQSTM1 attracts specific vesicle-associated adapters, forming a molecular bridge that restrains cognate vesicles in the perinuclear region and organizes the endosomal pathway for efficient cargo transport. Also acts as a regulator of type I interferon production in response to viral infection by mediating the formation of 'Lys-11'-linked polyubiquitin chains on TMEM173/STING, leading to stabilize TMEM173/STING. Also required to limit type I interferon response by promoting autophagic degradation of IRF3.</text>
</comment>
<feature type="transmembrane region" description="Helical" evidence="20">
    <location>
        <begin position="6"/>
        <end position="24"/>
    </location>
</feature>
<dbReference type="AlphaFoldDB" id="W5U890"/>
<evidence type="ECO:0000256" key="8">
    <source>
        <dbReference type="ARBA" id="ARBA00022771"/>
    </source>
</evidence>
<dbReference type="Pfam" id="PF13920">
    <property type="entry name" value="zf-C3HC4_3"/>
    <property type="match status" value="1"/>
</dbReference>
<feature type="transmembrane region" description="Helical" evidence="20">
    <location>
        <begin position="122"/>
        <end position="141"/>
    </location>
</feature>
<evidence type="ECO:0000256" key="2">
    <source>
        <dbReference type="ARBA" id="ARBA00004477"/>
    </source>
</evidence>
<keyword evidence="12 20" id="KW-1133">Transmembrane helix</keyword>
<dbReference type="GO" id="GO:0016567">
    <property type="term" value="P:protein ubiquitination"/>
    <property type="evidence" value="ECO:0007669"/>
    <property type="project" value="TreeGrafter"/>
</dbReference>
<dbReference type="SMART" id="SM00184">
    <property type="entry name" value="RING"/>
    <property type="match status" value="1"/>
</dbReference>
<evidence type="ECO:0000256" key="18">
    <source>
        <dbReference type="PROSITE-ProRule" id="PRU00175"/>
    </source>
</evidence>
<organism evidence="22">
    <name type="scientific">Ictalurus punctatus</name>
    <name type="common">Channel catfish</name>
    <name type="synonym">Silurus punctatus</name>
    <dbReference type="NCBI Taxonomy" id="7998"/>
    <lineage>
        <taxon>Eukaryota</taxon>
        <taxon>Metazoa</taxon>
        <taxon>Chordata</taxon>
        <taxon>Craniata</taxon>
        <taxon>Vertebrata</taxon>
        <taxon>Euteleostomi</taxon>
        <taxon>Actinopterygii</taxon>
        <taxon>Neopterygii</taxon>
        <taxon>Teleostei</taxon>
        <taxon>Ostariophysi</taxon>
        <taxon>Siluriformes</taxon>
        <taxon>Ictaluridae</taxon>
        <taxon>Ictalurus</taxon>
    </lineage>
</organism>
<dbReference type="Gene3D" id="3.30.40.10">
    <property type="entry name" value="Zinc/RING finger domain, C3HC4 (zinc finger)"/>
    <property type="match status" value="1"/>
</dbReference>
<evidence type="ECO:0000313" key="23">
    <source>
        <dbReference type="Proteomes" id="UP000221080"/>
    </source>
</evidence>
<dbReference type="OMA" id="TAILLWT"/>
<dbReference type="SUPFAM" id="SSF57850">
    <property type="entry name" value="RING/U-box"/>
    <property type="match status" value="1"/>
</dbReference>
<evidence type="ECO:0000256" key="6">
    <source>
        <dbReference type="ARBA" id="ARBA00022692"/>
    </source>
</evidence>
<dbReference type="CTD" id="79102"/>
<sequence length="440" mass="49591">MGLLHFVFSALGKCIDLISLLLDINFMIVNSLVRLFAALMHLISSLPMLLNSALLECVDLSLFYMITMMDGMTVVTHNVIGGWMQLLSGLLESCKMMGYLSTHLLLRTKELLHRGLLSGQGFLRQICECFSIVFSLLLYFINTIVNLLLIGTQNLYAVLLSMVEAISSPLQKALELALTALTFFYSSLVGTSLLLWTPCRLAVELLSSLGHLLISVFLLNSYGLLLTVAIIISATVYLNPALCQRGVRRIIDHVNAAPTLQRLQRTRQRLYLLERHLWQGIVWVHSRLGLWMTFVGRGTLRTGDGMVQQVNTEQEPNDVPERAEMRDDDAVDEPQALPPAPDPSDQTHASCSSHRPLRKMASEESCKARPSEKLLTLLQEQEERKKCVICQDSTKTVVLLPCRHLCLCRDCTNILLRQPIYQHNCPLCRHMILQTMDVYL</sequence>
<keyword evidence="6 20" id="KW-0812">Transmembrane</keyword>
<evidence type="ECO:0000256" key="14">
    <source>
        <dbReference type="ARBA" id="ARBA00057605"/>
    </source>
</evidence>
<dbReference type="EMBL" id="JT406838">
    <property type="protein sequence ID" value="AHH37744.1"/>
    <property type="molecule type" value="mRNA"/>
</dbReference>
<reference evidence="23" key="2">
    <citation type="journal article" date="2016" name="Nat. Commun.">
        <title>The channel catfish genome sequence provides insights into the evolution of scale formation in teleosts.</title>
        <authorList>
            <person name="Liu Z."/>
            <person name="Liu S."/>
            <person name="Yao J."/>
            <person name="Bao L."/>
            <person name="Zhang J."/>
            <person name="Li Y."/>
            <person name="Jiang C."/>
            <person name="Sun L."/>
            <person name="Wang R."/>
            <person name="Zhang Y."/>
            <person name="Zhou T."/>
            <person name="Zeng Q."/>
            <person name="Fu Q."/>
            <person name="Gao S."/>
            <person name="Li N."/>
            <person name="Koren S."/>
            <person name="Jiang Y."/>
            <person name="Zimin A."/>
            <person name="Xu P."/>
            <person name="Phillippy A.M."/>
            <person name="Geng X."/>
            <person name="Song L."/>
            <person name="Sun F."/>
            <person name="Li C."/>
            <person name="Wang X."/>
            <person name="Chen A."/>
            <person name="Jin Y."/>
            <person name="Yuan Z."/>
            <person name="Yang Y."/>
            <person name="Tan S."/>
            <person name="Peatman E."/>
            <person name="Lu J."/>
            <person name="Qin Z."/>
            <person name="Dunham R."/>
            <person name="Li Z."/>
            <person name="Sonstegard T."/>
            <person name="Feng J."/>
            <person name="Danzmann R.G."/>
            <person name="Schroeder S."/>
            <person name="Scheffler B."/>
            <person name="Duke M.V."/>
            <person name="Ballard L."/>
            <person name="Kucuktas H."/>
            <person name="Kaltenboeck L."/>
            <person name="Liu H."/>
            <person name="Armbruster J."/>
            <person name="Xie Y."/>
            <person name="Kirby M.L."/>
            <person name="Tian Y."/>
            <person name="Flanagan M.E."/>
            <person name="Mu W."/>
            <person name="Waldbieser G.C."/>
        </authorList>
    </citation>
    <scope>NUCLEOTIDE SEQUENCE [LARGE SCALE GENOMIC DNA]</scope>
    <source>
        <strain evidence="23">SDA103</strain>
    </source>
</reference>
<protein>
    <recommendedName>
        <fullName evidence="16">E3 ubiquitin-protein ligase RNF26</fullName>
        <ecNumber evidence="4">2.3.2.27</ecNumber>
    </recommendedName>
    <alternativeName>
        <fullName evidence="17">RING finger protein 26</fullName>
    </alternativeName>
</protein>
<comment type="subcellular location">
    <subcellularLocation>
        <location evidence="2">Endoplasmic reticulum membrane</location>
        <topology evidence="2">Multi-pass membrane protein</topology>
    </subcellularLocation>
</comment>
<evidence type="ECO:0000256" key="20">
    <source>
        <dbReference type="SAM" id="Phobius"/>
    </source>
</evidence>
<dbReference type="GO" id="GO:0061630">
    <property type="term" value="F:ubiquitin protein ligase activity"/>
    <property type="evidence" value="ECO:0007669"/>
    <property type="project" value="UniProtKB-EC"/>
</dbReference>
<dbReference type="PROSITE" id="PS50089">
    <property type="entry name" value="ZF_RING_2"/>
    <property type="match status" value="1"/>
</dbReference>
<keyword evidence="5" id="KW-0808">Transferase</keyword>
<evidence type="ECO:0000256" key="17">
    <source>
        <dbReference type="ARBA" id="ARBA00075536"/>
    </source>
</evidence>
<reference evidence="22" key="1">
    <citation type="journal article" date="2012" name="BMC Genomics">
        <title>Efficient assembly and annotation of the transcriptome of catfish by RNA-Seq analysis of a doubled haploid homozygote.</title>
        <authorList>
            <person name="Liu S."/>
            <person name="Zhang Y."/>
            <person name="Zhou Z."/>
            <person name="Waldbieser G."/>
            <person name="Sun F."/>
            <person name="Lu J."/>
            <person name="Zhang J."/>
            <person name="Jiang Y."/>
            <person name="Zhang H."/>
            <person name="Wang X."/>
            <person name="Rajendran K.V."/>
            <person name="Khoo L."/>
            <person name="Kucuktas H."/>
            <person name="Peatman E."/>
            <person name="Liu Z."/>
        </authorList>
    </citation>
    <scope>NUCLEOTIDE SEQUENCE</scope>
    <source>
        <tissue evidence="22">Mixed</tissue>
    </source>
</reference>
<keyword evidence="23" id="KW-1185">Reference proteome</keyword>
<dbReference type="InterPro" id="IPR001841">
    <property type="entry name" value="Znf_RING"/>
</dbReference>
<keyword evidence="10" id="KW-0256">Endoplasmic reticulum</keyword>
<dbReference type="GeneID" id="108278359"/>
<evidence type="ECO:0000256" key="12">
    <source>
        <dbReference type="ARBA" id="ARBA00022989"/>
    </source>
</evidence>
<feature type="compositionally biased region" description="Polar residues" evidence="19">
    <location>
        <begin position="344"/>
        <end position="353"/>
    </location>
</feature>
<comment type="subunit">
    <text evidence="15">Interacts with INCA1. Interacts with TMEM43, ENDOD1, TMEM33 and TMED1 to form a complex capable of modulating innate immune signaling through the cGAS-STING pathway. Interacts with UBE2J1; this interaction is important for SQSTM1 ubiquitination.</text>
</comment>
<evidence type="ECO:0000256" key="11">
    <source>
        <dbReference type="ARBA" id="ARBA00022833"/>
    </source>
</evidence>
<keyword evidence="7" id="KW-0479">Metal-binding</keyword>
<dbReference type="Proteomes" id="UP000221080">
    <property type="component" value="Chromosome 17"/>
</dbReference>
<feature type="transmembrane region" description="Helical" evidence="20">
    <location>
        <begin position="216"/>
        <end position="239"/>
    </location>
</feature>
<evidence type="ECO:0000256" key="15">
    <source>
        <dbReference type="ARBA" id="ARBA00063040"/>
    </source>
</evidence>
<dbReference type="GeneTree" id="ENSGT00390000016584"/>
<dbReference type="KEGG" id="ipu:108278359"/>
<evidence type="ECO:0000256" key="7">
    <source>
        <dbReference type="ARBA" id="ARBA00022723"/>
    </source>
</evidence>
<keyword evidence="9" id="KW-0833">Ubl conjugation pathway</keyword>
<reference evidence="24" key="3">
    <citation type="submission" date="2025-04" db="UniProtKB">
        <authorList>
            <consortium name="RefSeq"/>
        </authorList>
    </citation>
    <scope>IDENTIFICATION</scope>
    <source>
        <tissue evidence="24">Blood</tissue>
    </source>
</reference>
<evidence type="ECO:0000256" key="10">
    <source>
        <dbReference type="ARBA" id="ARBA00022824"/>
    </source>
</evidence>
<keyword evidence="11" id="KW-0862">Zinc</keyword>
<comment type="pathway">
    <text evidence="3">Protein modification; protein ubiquitination.</text>
</comment>
<evidence type="ECO:0000313" key="22">
    <source>
        <dbReference type="EMBL" id="AHH37744.1"/>
    </source>
</evidence>
<dbReference type="STRING" id="7998.ENSIPUP00000016716"/>
<keyword evidence="13 20" id="KW-0472">Membrane</keyword>
<evidence type="ECO:0000256" key="13">
    <source>
        <dbReference type="ARBA" id="ARBA00023136"/>
    </source>
</evidence>
<dbReference type="EC" id="2.3.2.27" evidence="4"/>
<comment type="catalytic activity">
    <reaction evidence="1">
        <text>S-ubiquitinyl-[E2 ubiquitin-conjugating enzyme]-L-cysteine + [acceptor protein]-L-lysine = [E2 ubiquitin-conjugating enzyme]-L-cysteine + N(6)-ubiquitinyl-[acceptor protein]-L-lysine.</text>
        <dbReference type="EC" id="2.3.2.27"/>
    </reaction>
</comment>
<dbReference type="RefSeq" id="XP_017347184.1">
    <property type="nucleotide sequence ID" value="XM_017491695.3"/>
</dbReference>
<dbReference type="OrthoDB" id="1711136at2759"/>
<evidence type="ECO:0000256" key="9">
    <source>
        <dbReference type="ARBA" id="ARBA00022786"/>
    </source>
</evidence>
<dbReference type="GO" id="GO:0006511">
    <property type="term" value="P:ubiquitin-dependent protein catabolic process"/>
    <property type="evidence" value="ECO:0007669"/>
    <property type="project" value="TreeGrafter"/>
</dbReference>
<dbReference type="InterPro" id="IPR013083">
    <property type="entry name" value="Znf_RING/FYVE/PHD"/>
</dbReference>
<keyword evidence="8 18" id="KW-0863">Zinc-finger</keyword>
<dbReference type="CDD" id="cd16788">
    <property type="entry name" value="mRING-HC-C3HC5_RNF26"/>
    <property type="match status" value="1"/>
</dbReference>